<dbReference type="InterPro" id="IPR001251">
    <property type="entry name" value="CRAL-TRIO_dom"/>
</dbReference>
<feature type="transmembrane region" description="Helical" evidence="2">
    <location>
        <begin position="215"/>
        <end position="234"/>
    </location>
</feature>
<feature type="transmembrane region" description="Helical" evidence="2">
    <location>
        <begin position="116"/>
        <end position="134"/>
    </location>
</feature>
<feature type="transmembrane region" description="Helical" evidence="2">
    <location>
        <begin position="356"/>
        <end position="380"/>
    </location>
</feature>
<dbReference type="Proteomes" id="UP000736328">
    <property type="component" value="Unassembled WGS sequence"/>
</dbReference>
<evidence type="ECO:0000313" key="4">
    <source>
        <dbReference type="EMBL" id="MBI4727407.1"/>
    </source>
</evidence>
<feature type="repeat" description="TPR" evidence="1">
    <location>
        <begin position="653"/>
        <end position="686"/>
    </location>
</feature>
<dbReference type="PANTHER" id="PTHR44809:SF1">
    <property type="entry name" value="PROTEIN O-MANNOSYL-TRANSFERASE TMTC1"/>
    <property type="match status" value="1"/>
</dbReference>
<dbReference type="SUPFAM" id="SSF48452">
    <property type="entry name" value="TPR-like"/>
    <property type="match status" value="1"/>
</dbReference>
<keyword evidence="2" id="KW-0812">Transmembrane</keyword>
<protein>
    <submittedName>
        <fullName evidence="4">Tetratricopeptide repeat protein</fullName>
    </submittedName>
</protein>
<dbReference type="EMBL" id="JACQXR010000122">
    <property type="protein sequence ID" value="MBI4727407.1"/>
    <property type="molecule type" value="Genomic_DNA"/>
</dbReference>
<feature type="transmembrane region" description="Helical" evidence="2">
    <location>
        <begin position="78"/>
        <end position="109"/>
    </location>
</feature>
<keyword evidence="1" id="KW-0802">TPR repeat</keyword>
<gene>
    <name evidence="4" type="ORF">HY768_09365</name>
</gene>
<dbReference type="Pfam" id="PF13414">
    <property type="entry name" value="TPR_11"/>
    <property type="match status" value="1"/>
</dbReference>
<feature type="domain" description="CRAL-TRIO" evidence="3">
    <location>
        <begin position="96"/>
        <end position="294"/>
    </location>
</feature>
<keyword evidence="2" id="KW-0472">Membrane</keyword>
<reference evidence="4" key="1">
    <citation type="submission" date="2020-07" db="EMBL/GenBank/DDBJ databases">
        <title>Huge and variable diversity of episymbiotic CPR bacteria and DPANN archaea in groundwater ecosystems.</title>
        <authorList>
            <person name="He C.Y."/>
            <person name="Keren R."/>
            <person name="Whittaker M."/>
            <person name="Farag I.F."/>
            <person name="Doudna J."/>
            <person name="Cate J.H.D."/>
            <person name="Banfield J.F."/>
        </authorList>
    </citation>
    <scope>NUCLEOTIDE SEQUENCE</scope>
    <source>
        <strain evidence="4">NC_groundwater_1520_Pr4_B-0.1um_53_5</strain>
    </source>
</reference>
<evidence type="ECO:0000256" key="2">
    <source>
        <dbReference type="SAM" id="Phobius"/>
    </source>
</evidence>
<feature type="transmembrane region" description="Helical" evidence="2">
    <location>
        <begin position="140"/>
        <end position="158"/>
    </location>
</feature>
<dbReference type="PROSITE" id="PS50005">
    <property type="entry name" value="TPR"/>
    <property type="match status" value="3"/>
</dbReference>
<evidence type="ECO:0000313" key="5">
    <source>
        <dbReference type="Proteomes" id="UP000736328"/>
    </source>
</evidence>
<keyword evidence="2" id="KW-1133">Transmembrane helix</keyword>
<dbReference type="Gene3D" id="1.25.40.10">
    <property type="entry name" value="Tetratricopeptide repeat domain"/>
    <property type="match status" value="1"/>
</dbReference>
<dbReference type="PANTHER" id="PTHR44809">
    <property type="match status" value="1"/>
</dbReference>
<sequence>MKNFKEIFIKNWRWRLVFASVVLLVLTLSIIPASDPDLWIILSTGRFIAETGQIPAIDAWSYTALGEPWIMHEWLASLLFYGLYSFAGINGIILFKALLLVIIFAAVLLLMRKKKVSPIIALLTAGLAAAAAQIGFAERIQIFTFAALIGLVWLLELFRQNQVSSKIFLLVIGAGFAVWANLHLGLVFGLFLLAVSCLDEILAGFSGKGWKKFNLLLFGATIAALVTAVNPYGFRLLFEALKYLIDPETRKFAVLIGQTISEYGPLLSPIISQHPFVLYGIIWMGFSGLGLGLNWRKVKISEAVVWLILAALTLKASRYLSFLVLLTMAPTAVHWHQAAASFFQKRRLRQPVASGLKNAALATVCVMGALVIGYIFHFGWNSGRGRWERAGWGWKPRVFSEKAAAFLKTSGDNSPAFNSYRLGGFLLWHRAPVFIDGRLSPYRKILSDYNKIMLGNLNLLDKYKVDWLILDYPETGQTSRLHQILSKCPDWALVFWDDVCLIYARRCGKQRDLIAKYEYRYVNPAAPDLEIAPDKFLPEIERRLREDQNLATPHLIAYNYYFYRQDWRMAEQCLMAGLKIDPDEGSLYNNLGNVWRTKGRLEEAIAAYRRAAKLDPNLSEAYCNWGYLMESRRFYEKAKKLYLTATKVAPSDPWPYNRLGIIEMKRGNRQKAVEYWRKGAAIDPASEAAKNLKNAGW</sequence>
<organism evidence="4 5">
    <name type="scientific">candidate division TA06 bacterium</name>
    <dbReference type="NCBI Taxonomy" id="2250710"/>
    <lineage>
        <taxon>Bacteria</taxon>
        <taxon>Bacteria division TA06</taxon>
    </lineage>
</organism>
<accession>A0A933ICQ7</accession>
<dbReference type="PROSITE" id="PS50293">
    <property type="entry name" value="TPR_REGION"/>
    <property type="match status" value="1"/>
</dbReference>
<name>A0A933ICQ7_UNCT6</name>
<evidence type="ECO:0000256" key="1">
    <source>
        <dbReference type="PROSITE-ProRule" id="PRU00339"/>
    </source>
</evidence>
<evidence type="ECO:0000259" key="3">
    <source>
        <dbReference type="PROSITE" id="PS50191"/>
    </source>
</evidence>
<dbReference type="PROSITE" id="PS50191">
    <property type="entry name" value="CRAL_TRIO"/>
    <property type="match status" value="1"/>
</dbReference>
<feature type="transmembrane region" description="Helical" evidence="2">
    <location>
        <begin position="316"/>
        <end position="335"/>
    </location>
</feature>
<feature type="transmembrane region" description="Helical" evidence="2">
    <location>
        <begin position="167"/>
        <end position="195"/>
    </location>
</feature>
<feature type="repeat" description="TPR" evidence="1">
    <location>
        <begin position="619"/>
        <end position="652"/>
    </location>
</feature>
<comment type="caution">
    <text evidence="4">The sequence shown here is derived from an EMBL/GenBank/DDBJ whole genome shotgun (WGS) entry which is preliminary data.</text>
</comment>
<dbReference type="InterPro" id="IPR011990">
    <property type="entry name" value="TPR-like_helical_dom_sf"/>
</dbReference>
<dbReference type="SMART" id="SM00028">
    <property type="entry name" value="TPR"/>
    <property type="match status" value="4"/>
</dbReference>
<dbReference type="InterPro" id="IPR052943">
    <property type="entry name" value="TMTC_O-mannosyl-trnsfr"/>
</dbReference>
<dbReference type="InterPro" id="IPR019734">
    <property type="entry name" value="TPR_rpt"/>
</dbReference>
<dbReference type="AlphaFoldDB" id="A0A933ICQ7"/>
<feature type="transmembrane region" description="Helical" evidence="2">
    <location>
        <begin position="276"/>
        <end position="296"/>
    </location>
</feature>
<feature type="repeat" description="TPR" evidence="1">
    <location>
        <begin position="585"/>
        <end position="618"/>
    </location>
</feature>
<proteinExistence type="predicted"/>